<evidence type="ECO:0000313" key="7">
    <source>
        <dbReference type="EMBL" id="QVI19440.1"/>
    </source>
</evidence>
<reference evidence="7 8" key="1">
    <citation type="submission" date="2021-04" db="EMBL/GenBank/DDBJ databases">
        <title>Nocardia tengchongensis.</title>
        <authorList>
            <person name="Zhuang k."/>
            <person name="Ran Y."/>
            <person name="Li W."/>
        </authorList>
    </citation>
    <scope>NUCLEOTIDE SEQUENCE [LARGE SCALE GENOMIC DNA]</scope>
    <source>
        <strain evidence="7 8">CFH S0057</strain>
    </source>
</reference>
<proteinExistence type="predicted"/>
<evidence type="ECO:0000256" key="3">
    <source>
        <dbReference type="ARBA" id="ARBA00022989"/>
    </source>
</evidence>
<evidence type="ECO:0000256" key="1">
    <source>
        <dbReference type="ARBA" id="ARBA00004141"/>
    </source>
</evidence>
<keyword evidence="4 5" id="KW-0472">Membrane</keyword>
<feature type="transmembrane region" description="Helical" evidence="5">
    <location>
        <begin position="42"/>
        <end position="62"/>
    </location>
</feature>
<evidence type="ECO:0000256" key="6">
    <source>
        <dbReference type="SAM" id="SignalP"/>
    </source>
</evidence>
<accession>A0ABX8CLR1</accession>
<keyword evidence="3 5" id="KW-1133">Transmembrane helix</keyword>
<evidence type="ECO:0000313" key="8">
    <source>
        <dbReference type="Proteomes" id="UP000683310"/>
    </source>
</evidence>
<dbReference type="EMBL" id="CP074371">
    <property type="protein sequence ID" value="QVI19440.1"/>
    <property type="molecule type" value="Genomic_DNA"/>
</dbReference>
<evidence type="ECO:0000256" key="4">
    <source>
        <dbReference type="ARBA" id="ARBA00023136"/>
    </source>
</evidence>
<organism evidence="7 8">
    <name type="scientific">Nocardia tengchongensis</name>
    <dbReference type="NCBI Taxonomy" id="2055889"/>
    <lineage>
        <taxon>Bacteria</taxon>
        <taxon>Bacillati</taxon>
        <taxon>Actinomycetota</taxon>
        <taxon>Actinomycetes</taxon>
        <taxon>Mycobacteriales</taxon>
        <taxon>Nocardiaceae</taxon>
        <taxon>Nocardia</taxon>
    </lineage>
</organism>
<dbReference type="RefSeq" id="WP_213555473.1">
    <property type="nucleotide sequence ID" value="NZ_JBHTCI010000002.1"/>
</dbReference>
<name>A0ABX8CLR1_9NOCA</name>
<feature type="chain" id="PRO_5046877765" evidence="6">
    <location>
        <begin position="22"/>
        <end position="118"/>
    </location>
</feature>
<dbReference type="Proteomes" id="UP000683310">
    <property type="component" value="Chromosome"/>
</dbReference>
<keyword evidence="2 5" id="KW-0812">Transmembrane</keyword>
<gene>
    <name evidence="7" type="ORF">KHQ06_24010</name>
</gene>
<feature type="signal peptide" evidence="6">
    <location>
        <begin position="1"/>
        <end position="21"/>
    </location>
</feature>
<keyword evidence="6" id="KW-0732">Signal</keyword>
<protein>
    <submittedName>
        <fullName evidence="7">DoxX family protein</fullName>
    </submittedName>
</protein>
<sequence length="118" mass="11707">MKIAAIALACVLVLCFVSAGAAKVLAVPAMRERAAHVGFSVAAYRAIGVLELAAALGVLAALVWWPLGVAAAAGLILLMAGAAIVHARTGDPLPQLAPAVVAGLICAAYLATLIGANR</sequence>
<feature type="transmembrane region" description="Helical" evidence="5">
    <location>
        <begin position="95"/>
        <end position="116"/>
    </location>
</feature>
<keyword evidence="8" id="KW-1185">Reference proteome</keyword>
<evidence type="ECO:0000256" key="5">
    <source>
        <dbReference type="SAM" id="Phobius"/>
    </source>
</evidence>
<feature type="transmembrane region" description="Helical" evidence="5">
    <location>
        <begin position="69"/>
        <end position="89"/>
    </location>
</feature>
<dbReference type="Pfam" id="PF13564">
    <property type="entry name" value="DoxX_2"/>
    <property type="match status" value="1"/>
</dbReference>
<evidence type="ECO:0000256" key="2">
    <source>
        <dbReference type="ARBA" id="ARBA00022692"/>
    </source>
</evidence>
<dbReference type="InterPro" id="IPR032808">
    <property type="entry name" value="DoxX"/>
</dbReference>
<comment type="subcellular location">
    <subcellularLocation>
        <location evidence="1">Membrane</location>
        <topology evidence="1">Multi-pass membrane protein</topology>
    </subcellularLocation>
</comment>